<gene>
    <name evidence="1" type="ORF">IDJ75_11550</name>
</gene>
<protein>
    <submittedName>
        <fullName evidence="1">Uncharacterized protein</fullName>
    </submittedName>
</protein>
<evidence type="ECO:0000313" key="2">
    <source>
        <dbReference type="Proteomes" id="UP000618754"/>
    </source>
</evidence>
<accession>A0ABR7X5R2</accession>
<proteinExistence type="predicted"/>
<evidence type="ECO:0000313" key="1">
    <source>
        <dbReference type="EMBL" id="MBD1385917.1"/>
    </source>
</evidence>
<dbReference type="EMBL" id="JACWMW010000002">
    <property type="protein sequence ID" value="MBD1385917.1"/>
    <property type="molecule type" value="Genomic_DNA"/>
</dbReference>
<name>A0ABR7X5R2_9SPHI</name>
<reference evidence="1 2" key="1">
    <citation type="submission" date="2020-09" db="EMBL/GenBank/DDBJ databases">
        <title>Novel species of Mucilaginibacter isolated from a glacier on the Tibetan Plateau.</title>
        <authorList>
            <person name="Liu Q."/>
            <person name="Xin Y.-H."/>
        </authorList>
    </citation>
    <scope>NUCLEOTIDE SEQUENCE [LARGE SCALE GENOMIC DNA]</scope>
    <source>
        <strain evidence="1 2">CGMCC 1.13878</strain>
    </source>
</reference>
<comment type="caution">
    <text evidence="1">The sequence shown here is derived from an EMBL/GenBank/DDBJ whole genome shotgun (WGS) entry which is preliminary data.</text>
</comment>
<organism evidence="1 2">
    <name type="scientific">Mucilaginibacter rigui</name>
    <dbReference type="NCBI Taxonomy" id="534635"/>
    <lineage>
        <taxon>Bacteria</taxon>
        <taxon>Pseudomonadati</taxon>
        <taxon>Bacteroidota</taxon>
        <taxon>Sphingobacteriia</taxon>
        <taxon>Sphingobacteriales</taxon>
        <taxon>Sphingobacteriaceae</taxon>
        <taxon>Mucilaginibacter</taxon>
    </lineage>
</organism>
<dbReference type="RefSeq" id="WP_191175766.1">
    <property type="nucleotide sequence ID" value="NZ_JACWMW010000002.1"/>
</dbReference>
<dbReference type="Proteomes" id="UP000618754">
    <property type="component" value="Unassembled WGS sequence"/>
</dbReference>
<sequence length="129" mass="14501">MKTDSFDFDKAKAAALKIDLRAELHFLGQEISNVFVSGVAENWDAFFPEIDGLNVKALSTALEVWIRFEDNDRMALVEAFNDMVIQLDPPPCRLAKKIMFCRIFCEHFVDIINARNAQIGLGGETGAFD</sequence>
<keyword evidence="2" id="KW-1185">Reference proteome</keyword>